<accession>A0ABP7ZEX8</accession>
<keyword evidence="1" id="KW-1133">Transmembrane helix</keyword>
<proteinExistence type="predicted"/>
<feature type="transmembrane region" description="Helical" evidence="1">
    <location>
        <begin position="7"/>
        <end position="29"/>
    </location>
</feature>
<evidence type="ECO:0000256" key="1">
    <source>
        <dbReference type="SAM" id="Phobius"/>
    </source>
</evidence>
<keyword evidence="1" id="KW-0472">Membrane</keyword>
<evidence type="ECO:0000313" key="3">
    <source>
        <dbReference type="Proteomes" id="UP001415169"/>
    </source>
</evidence>
<name>A0ABP7ZEX8_9MICO</name>
<dbReference type="EMBL" id="BAABBV010000001">
    <property type="protein sequence ID" value="GAA4155650.1"/>
    <property type="molecule type" value="Genomic_DNA"/>
</dbReference>
<organism evidence="2 3">
    <name type="scientific">Gryllotalpicola daejeonensis</name>
    <dbReference type="NCBI Taxonomy" id="993087"/>
    <lineage>
        <taxon>Bacteria</taxon>
        <taxon>Bacillati</taxon>
        <taxon>Actinomycetota</taxon>
        <taxon>Actinomycetes</taxon>
        <taxon>Micrococcales</taxon>
        <taxon>Microbacteriaceae</taxon>
        <taxon>Gryllotalpicola</taxon>
    </lineage>
</organism>
<gene>
    <name evidence="2" type="ORF">GCM10022286_04880</name>
</gene>
<keyword evidence="3" id="KW-1185">Reference proteome</keyword>
<sequence>MTRRAEWLWLGGGAVLVVALLVAASLAFMGRTDPLPHDGSIADPGTPDPIYDHLTVQVHAPGPSITASAARSEKLISMPWVVFAHHDGGRTLEIVAATGDGSCVKPAGYRVEQTDSYVELWLYSMRAPAGTRCLPYVTMWRTDITLARPLGGRTLLHPKTAPDWPASRVFDGYVWATP</sequence>
<keyword evidence="1" id="KW-0812">Transmembrane</keyword>
<protein>
    <submittedName>
        <fullName evidence="2">Uncharacterized protein</fullName>
    </submittedName>
</protein>
<dbReference type="Proteomes" id="UP001415169">
    <property type="component" value="Unassembled WGS sequence"/>
</dbReference>
<comment type="caution">
    <text evidence="2">The sequence shown here is derived from an EMBL/GenBank/DDBJ whole genome shotgun (WGS) entry which is preliminary data.</text>
</comment>
<reference evidence="2" key="1">
    <citation type="journal article" date="2014" name="Int. J. Syst. Evol. Microbiol.">
        <title>Complete genome of a new Firmicutes species belonging to the dominant human colonic microbiota ('Ruminococcus bicirculans') reveals two chromosomes and a selective capacity to utilize plant glucans.</title>
        <authorList>
            <consortium name="NISC Comparative Sequencing Program"/>
            <person name="Wegmann U."/>
            <person name="Louis P."/>
            <person name="Goesmann A."/>
            <person name="Henrissat B."/>
            <person name="Duncan S.H."/>
            <person name="Flint H.J."/>
        </authorList>
    </citation>
    <scope>NUCLEOTIDE SEQUENCE</scope>
    <source>
        <strain evidence="2">JCM 17590</strain>
    </source>
</reference>
<dbReference type="RefSeq" id="WP_344790148.1">
    <property type="nucleotide sequence ID" value="NZ_BAABBV010000001.1"/>
</dbReference>
<reference evidence="2" key="2">
    <citation type="submission" date="2023-12" db="EMBL/GenBank/DDBJ databases">
        <authorList>
            <person name="Sun Q."/>
            <person name="Inoue M."/>
        </authorList>
    </citation>
    <scope>NUCLEOTIDE SEQUENCE</scope>
    <source>
        <strain evidence="2">JCM 17590</strain>
    </source>
</reference>
<evidence type="ECO:0000313" key="2">
    <source>
        <dbReference type="EMBL" id="GAA4155650.1"/>
    </source>
</evidence>